<protein>
    <submittedName>
        <fullName evidence="2">YncE family protein</fullName>
    </submittedName>
</protein>
<proteinExistence type="predicted"/>
<feature type="signal peptide" evidence="1">
    <location>
        <begin position="1"/>
        <end position="25"/>
    </location>
</feature>
<accession>A0ABV9FU85</accession>
<dbReference type="Proteomes" id="UP001595914">
    <property type="component" value="Unassembled WGS sequence"/>
</dbReference>
<feature type="chain" id="PRO_5046202646" evidence="1">
    <location>
        <begin position="26"/>
        <end position="338"/>
    </location>
</feature>
<evidence type="ECO:0000256" key="1">
    <source>
        <dbReference type="SAM" id="SignalP"/>
    </source>
</evidence>
<dbReference type="SUPFAM" id="SSF63829">
    <property type="entry name" value="Calcium-dependent phosphotriesterase"/>
    <property type="match status" value="1"/>
</dbReference>
<keyword evidence="3" id="KW-1185">Reference proteome</keyword>
<dbReference type="InterPro" id="IPR015943">
    <property type="entry name" value="WD40/YVTN_repeat-like_dom_sf"/>
</dbReference>
<sequence>MRRPAARTTTVLAGALLLLATGCSADGGDGGEDLQTITAATAAVSPAVSNQPAGAVVPVGQPVGAAAFDAETGTVVLLTDDATHLLLYPAGDVAAPPRDVPLPGGVAALSAPHAGTVVVPAGRSVVRVNLANGETSTVDVDGEVRSATLLDDGGMVVGTEDGTVLELDADGAQTAKVTGFASVDALGVTGDQVTALDREQTSVSNVLLDKGQIGMALRAGEGATNLATDHFGRILVTDTTGGELIALTTDPLMMRQRYPVPNSPYAVTVDESTNLVWVTVTGTNEVIGYDLASGIPIEKHRYPTVRQPNAVAVDSKTGTLFVASGTGDGLQRIETAGQ</sequence>
<dbReference type="RefSeq" id="WP_378417494.1">
    <property type="nucleotide sequence ID" value="NZ_JBHSFO010000005.1"/>
</dbReference>
<keyword evidence="1" id="KW-0732">Signal</keyword>
<name>A0ABV9FU85_9NOCA</name>
<organism evidence="2 3">
    <name type="scientific">Rhodococcus kronopolitis</name>
    <dbReference type="NCBI Taxonomy" id="1460226"/>
    <lineage>
        <taxon>Bacteria</taxon>
        <taxon>Bacillati</taxon>
        <taxon>Actinomycetota</taxon>
        <taxon>Actinomycetes</taxon>
        <taxon>Mycobacteriales</taxon>
        <taxon>Nocardiaceae</taxon>
        <taxon>Rhodococcus</taxon>
    </lineage>
</organism>
<evidence type="ECO:0000313" key="3">
    <source>
        <dbReference type="Proteomes" id="UP001595914"/>
    </source>
</evidence>
<comment type="caution">
    <text evidence="2">The sequence shown here is derived from an EMBL/GenBank/DDBJ whole genome shotgun (WGS) entry which is preliminary data.</text>
</comment>
<reference evidence="3" key="1">
    <citation type="journal article" date="2019" name="Int. J. Syst. Evol. Microbiol.">
        <title>The Global Catalogue of Microorganisms (GCM) 10K type strain sequencing project: providing services to taxonomists for standard genome sequencing and annotation.</title>
        <authorList>
            <consortium name="The Broad Institute Genomics Platform"/>
            <consortium name="The Broad Institute Genome Sequencing Center for Infectious Disease"/>
            <person name="Wu L."/>
            <person name="Ma J."/>
        </authorList>
    </citation>
    <scope>NUCLEOTIDE SEQUENCE [LARGE SCALE GENOMIC DNA]</scope>
    <source>
        <strain evidence="3">CCUG 54520</strain>
    </source>
</reference>
<dbReference type="EMBL" id="JBHSFO010000005">
    <property type="protein sequence ID" value="MFC4604583.1"/>
    <property type="molecule type" value="Genomic_DNA"/>
</dbReference>
<dbReference type="PROSITE" id="PS51257">
    <property type="entry name" value="PROKAR_LIPOPROTEIN"/>
    <property type="match status" value="1"/>
</dbReference>
<evidence type="ECO:0000313" key="2">
    <source>
        <dbReference type="EMBL" id="MFC4604583.1"/>
    </source>
</evidence>
<dbReference type="Gene3D" id="2.130.10.10">
    <property type="entry name" value="YVTN repeat-like/Quinoprotein amine dehydrogenase"/>
    <property type="match status" value="1"/>
</dbReference>
<gene>
    <name evidence="2" type="ORF">ACFO6S_12875</name>
</gene>